<protein>
    <submittedName>
        <fullName evidence="1">Uncharacterized protein</fullName>
    </submittedName>
</protein>
<dbReference type="Proteomes" id="UP001231649">
    <property type="component" value="Chromosome 2"/>
</dbReference>
<sequence>MDNLNDKLSVKNILFSRVLPYYVIPVPVNGHKLYACTGCGDKFIFESSFNDHINRKSLSITYMCRNCNESRTFYNRCNLLCHIRSHGFKSATINIPDLVIEPLPLSDYKIKPLSPPSDDFITSPTATCETPTATETTTVQEKMTLIVNCCECKENLTYTGAPGKDRASHYMQFSNQIIYSCPICLFALPSICAFKAHLRLHLKCPPYYCPECGLHLSGKNVHYPYNHDCEGFKMMRATARLRCAAPNCRLFHPNDYKEHMKSLHMKKVYKCPCCVVACFNAVSMQDHLKSHKSEIKPLVFYKCEMCPGKFVMQSRVEWHLKSHKIICIFPCWPCGSVFKDVNVLLSHFLAKHNTNNTIETALLEIMSENDMYNKETSKPKRVYRVVKRCDQCRRSFIYRCQYSEIHNLPNECPYKCSSTFGYSTELEVMPDKTQCNTHIKCHICKTNISQDWNEIKKHYAELHKTFKCMDAKIVLTRIDIKKYLTKSNTSDIKRTIDKKRRTRKRQNKPSRVSGNVENVRTSTPANKSKIDDSKYICNICGDKYEQKQLLEKHLISHRDPCMAYQCMECGQSFVVKPSFSKHLLLEHNISNIEEYIEEKHCYNENALIKYQSNVIIYNEPLRENQCKICREDFEGPEDLAKHFRVHGMAFLMKNNQNKNE</sequence>
<comment type="caution">
    <text evidence="1">The sequence shown here is derived from an EMBL/GenBank/DDBJ whole genome shotgun (WGS) entry which is preliminary data.</text>
</comment>
<dbReference type="EMBL" id="CM056778">
    <property type="protein sequence ID" value="KAJ8736359.1"/>
    <property type="molecule type" value="Genomic_DNA"/>
</dbReference>
<reference evidence="1" key="1">
    <citation type="submission" date="2023-03" db="EMBL/GenBank/DDBJ databases">
        <title>Chromosome-level genomes of two armyworms, Mythimna separata and Mythimna loreyi, provide insights into the biosynthesis and reception of sex pheromones.</title>
        <authorList>
            <person name="Zhao H."/>
        </authorList>
    </citation>
    <scope>NUCLEOTIDE SEQUENCE</scope>
    <source>
        <strain evidence="1">BeijingLab</strain>
    </source>
</reference>
<evidence type="ECO:0000313" key="1">
    <source>
        <dbReference type="EMBL" id="KAJ8736359.1"/>
    </source>
</evidence>
<gene>
    <name evidence="1" type="ORF">PYW08_007015</name>
</gene>
<keyword evidence="2" id="KW-1185">Reference proteome</keyword>
<evidence type="ECO:0000313" key="2">
    <source>
        <dbReference type="Proteomes" id="UP001231649"/>
    </source>
</evidence>
<organism evidence="1 2">
    <name type="scientific">Mythimna loreyi</name>
    <dbReference type="NCBI Taxonomy" id="667449"/>
    <lineage>
        <taxon>Eukaryota</taxon>
        <taxon>Metazoa</taxon>
        <taxon>Ecdysozoa</taxon>
        <taxon>Arthropoda</taxon>
        <taxon>Hexapoda</taxon>
        <taxon>Insecta</taxon>
        <taxon>Pterygota</taxon>
        <taxon>Neoptera</taxon>
        <taxon>Endopterygota</taxon>
        <taxon>Lepidoptera</taxon>
        <taxon>Glossata</taxon>
        <taxon>Ditrysia</taxon>
        <taxon>Noctuoidea</taxon>
        <taxon>Noctuidae</taxon>
        <taxon>Noctuinae</taxon>
        <taxon>Hadenini</taxon>
        <taxon>Mythimna</taxon>
    </lineage>
</organism>
<proteinExistence type="predicted"/>
<accession>A0ACC2RAZ6</accession>
<name>A0ACC2RAZ6_9NEOP</name>